<keyword evidence="7" id="KW-0963">Cytoplasm</keyword>
<dbReference type="EC" id="4.1.1.35" evidence="6"/>
<evidence type="ECO:0000313" key="20">
    <source>
        <dbReference type="EMBL" id="KAF9976958.1"/>
    </source>
</evidence>
<dbReference type="InterPro" id="IPR036249">
    <property type="entry name" value="Thioredoxin-like_sf"/>
</dbReference>
<evidence type="ECO:0000256" key="1">
    <source>
        <dbReference type="ARBA" id="ARBA00001911"/>
    </source>
</evidence>
<evidence type="ECO:0000256" key="9">
    <source>
        <dbReference type="ARBA" id="ARBA00022793"/>
    </source>
</evidence>
<keyword evidence="12" id="KW-0520">NAD</keyword>
<dbReference type="Pfam" id="PF16363">
    <property type="entry name" value="GDP_Man_Dehyd"/>
    <property type="match status" value="1"/>
</dbReference>
<evidence type="ECO:0000256" key="8">
    <source>
        <dbReference type="ARBA" id="ARBA00022692"/>
    </source>
</evidence>
<dbReference type="GO" id="GO:0070403">
    <property type="term" value="F:NAD+ binding"/>
    <property type="evidence" value="ECO:0007669"/>
    <property type="project" value="InterPro"/>
</dbReference>
<dbReference type="GO" id="GO:0032580">
    <property type="term" value="C:Golgi cisterna membrane"/>
    <property type="evidence" value="ECO:0007669"/>
    <property type="project" value="UniProtKB-SubCell"/>
</dbReference>
<keyword evidence="21" id="KW-1185">Reference proteome</keyword>
<feature type="compositionally biased region" description="Polar residues" evidence="17">
    <location>
        <begin position="250"/>
        <end position="263"/>
    </location>
</feature>
<feature type="compositionally biased region" description="Low complexity" evidence="17">
    <location>
        <begin position="264"/>
        <end position="288"/>
    </location>
</feature>
<comment type="pathway">
    <text evidence="4">Nucleotide-sugar biosynthesis; UDP-alpha-D-xylose biosynthesis; UDP-alpha-D-xylose from UDP-alpha-D-glucuronate: step 1/1.</text>
</comment>
<evidence type="ECO:0000256" key="13">
    <source>
        <dbReference type="ARBA" id="ARBA00023034"/>
    </source>
</evidence>
<dbReference type="InterPro" id="IPR044516">
    <property type="entry name" value="UXS-like"/>
</dbReference>
<evidence type="ECO:0000256" key="4">
    <source>
        <dbReference type="ARBA" id="ARBA00005100"/>
    </source>
</evidence>
<comment type="catalytic activity">
    <reaction evidence="16">
        <text>UDP-alpha-D-glucuronate + H(+) = UDP-alpha-D-xylose + CO2</text>
        <dbReference type="Rhea" id="RHEA:23916"/>
        <dbReference type="ChEBI" id="CHEBI:15378"/>
        <dbReference type="ChEBI" id="CHEBI:16526"/>
        <dbReference type="ChEBI" id="CHEBI:57632"/>
        <dbReference type="ChEBI" id="CHEBI:58052"/>
        <dbReference type="EC" id="4.1.1.35"/>
    </reaction>
</comment>
<accession>A0A9P6JKD7</accession>
<dbReference type="Proteomes" id="UP000749646">
    <property type="component" value="Unassembled WGS sequence"/>
</dbReference>
<feature type="region of interest" description="Disordered" evidence="17">
    <location>
        <begin position="222"/>
        <end position="331"/>
    </location>
</feature>
<evidence type="ECO:0000256" key="12">
    <source>
        <dbReference type="ARBA" id="ARBA00023027"/>
    </source>
</evidence>
<dbReference type="InterPro" id="IPR016040">
    <property type="entry name" value="NAD(P)-bd_dom"/>
</dbReference>
<keyword evidence="10" id="KW-0735">Signal-anchor</keyword>
<organism evidence="20 21">
    <name type="scientific">Modicella reniformis</name>
    <dbReference type="NCBI Taxonomy" id="1440133"/>
    <lineage>
        <taxon>Eukaryota</taxon>
        <taxon>Fungi</taxon>
        <taxon>Fungi incertae sedis</taxon>
        <taxon>Mucoromycota</taxon>
        <taxon>Mortierellomycotina</taxon>
        <taxon>Mortierellomycetes</taxon>
        <taxon>Mortierellales</taxon>
        <taxon>Mortierellaceae</taxon>
        <taxon>Modicella</taxon>
    </lineage>
</organism>
<feature type="domain" description="NAD(P)-binding" evidence="19">
    <location>
        <begin position="395"/>
        <end position="690"/>
    </location>
</feature>
<evidence type="ECO:0000256" key="11">
    <source>
        <dbReference type="ARBA" id="ARBA00022989"/>
    </source>
</evidence>
<name>A0A9P6JKD7_9FUNG</name>
<dbReference type="Gene3D" id="3.40.30.10">
    <property type="entry name" value="Glutaredoxin"/>
    <property type="match status" value="1"/>
</dbReference>
<dbReference type="PANTHER" id="PTHR43078:SF6">
    <property type="entry name" value="UDP-GLUCURONIC ACID DECARBOXYLASE 1"/>
    <property type="match status" value="1"/>
</dbReference>
<dbReference type="GO" id="GO:0048040">
    <property type="term" value="F:UDP-glucuronate decarboxylase activity"/>
    <property type="evidence" value="ECO:0007669"/>
    <property type="project" value="UniProtKB-EC"/>
</dbReference>
<comment type="caution">
    <text evidence="20">The sequence shown here is derived from an EMBL/GenBank/DDBJ whole genome shotgun (WGS) entry which is preliminary data.</text>
</comment>
<evidence type="ECO:0000256" key="16">
    <source>
        <dbReference type="ARBA" id="ARBA00051601"/>
    </source>
</evidence>
<keyword evidence="13" id="KW-0333">Golgi apparatus</keyword>
<dbReference type="PANTHER" id="PTHR43078">
    <property type="entry name" value="UDP-GLUCURONIC ACID DECARBOXYLASE-RELATED"/>
    <property type="match status" value="1"/>
</dbReference>
<dbReference type="Pfam" id="PF00085">
    <property type="entry name" value="Thioredoxin"/>
    <property type="match status" value="1"/>
</dbReference>
<keyword evidence="8" id="KW-0812">Transmembrane</keyword>
<keyword evidence="9" id="KW-0210">Decarboxylase</keyword>
<comment type="cofactor">
    <cofactor evidence="1">
        <name>NAD(+)</name>
        <dbReference type="ChEBI" id="CHEBI:57540"/>
    </cofactor>
</comment>
<evidence type="ECO:0000256" key="7">
    <source>
        <dbReference type="ARBA" id="ARBA00022490"/>
    </source>
</evidence>
<gene>
    <name evidence="20" type="primary">UXS1</name>
    <name evidence="20" type="ORF">BGZ65_007606</name>
</gene>
<dbReference type="EMBL" id="JAAAHW010004223">
    <property type="protein sequence ID" value="KAF9976958.1"/>
    <property type="molecule type" value="Genomic_DNA"/>
</dbReference>
<proteinExistence type="inferred from homology"/>
<dbReference type="InterPro" id="IPR013766">
    <property type="entry name" value="Thioredoxin_domain"/>
</dbReference>
<evidence type="ECO:0000259" key="18">
    <source>
        <dbReference type="Pfam" id="PF00085"/>
    </source>
</evidence>
<evidence type="ECO:0000256" key="15">
    <source>
        <dbReference type="ARBA" id="ARBA00023239"/>
    </source>
</evidence>
<evidence type="ECO:0000259" key="19">
    <source>
        <dbReference type="Pfam" id="PF16363"/>
    </source>
</evidence>
<dbReference type="CDD" id="cd05230">
    <property type="entry name" value="UGD_SDR_e"/>
    <property type="match status" value="1"/>
</dbReference>
<evidence type="ECO:0000256" key="2">
    <source>
        <dbReference type="ARBA" id="ARBA00004447"/>
    </source>
</evidence>
<evidence type="ECO:0000256" key="14">
    <source>
        <dbReference type="ARBA" id="ARBA00023136"/>
    </source>
</evidence>
<dbReference type="OrthoDB" id="331544at2759"/>
<dbReference type="Gene3D" id="3.40.50.720">
    <property type="entry name" value="NAD(P)-binding Rossmann-like Domain"/>
    <property type="match status" value="2"/>
</dbReference>
<keyword evidence="14" id="KW-0472">Membrane</keyword>
<evidence type="ECO:0000256" key="17">
    <source>
        <dbReference type="SAM" id="MobiDB-lite"/>
    </source>
</evidence>
<keyword evidence="15" id="KW-0456">Lyase</keyword>
<feature type="domain" description="Thioredoxin" evidence="18">
    <location>
        <begin position="100"/>
        <end position="182"/>
    </location>
</feature>
<comment type="similarity">
    <text evidence="5">Belongs to the NAD(P)-dependent epimerase/dehydratase family. UDP-glucuronic acid decarboxylase subfamily.</text>
</comment>
<comment type="subcellular location">
    <subcellularLocation>
        <location evidence="3">Cytoplasm</location>
    </subcellularLocation>
    <subcellularLocation>
        <location evidence="2">Golgi apparatus</location>
        <location evidence="2">Golgi stack membrane</location>
        <topology evidence="2">Single-pass type II membrane protein</topology>
    </subcellularLocation>
</comment>
<evidence type="ECO:0000256" key="5">
    <source>
        <dbReference type="ARBA" id="ARBA00007505"/>
    </source>
</evidence>
<evidence type="ECO:0000256" key="3">
    <source>
        <dbReference type="ARBA" id="ARBA00004496"/>
    </source>
</evidence>
<dbReference type="InterPro" id="IPR036291">
    <property type="entry name" value="NAD(P)-bd_dom_sf"/>
</dbReference>
<keyword evidence="11" id="KW-1133">Transmembrane helix</keyword>
<feature type="compositionally biased region" description="Polar residues" evidence="17">
    <location>
        <begin position="294"/>
        <end position="303"/>
    </location>
</feature>
<feature type="compositionally biased region" description="Basic and acidic residues" evidence="17">
    <location>
        <begin position="223"/>
        <end position="236"/>
    </location>
</feature>
<dbReference type="GO" id="GO:0042732">
    <property type="term" value="P:D-xylose metabolic process"/>
    <property type="evidence" value="ECO:0007669"/>
    <property type="project" value="InterPro"/>
</dbReference>
<dbReference type="SUPFAM" id="SSF52833">
    <property type="entry name" value="Thioredoxin-like"/>
    <property type="match status" value="1"/>
</dbReference>
<evidence type="ECO:0000313" key="21">
    <source>
        <dbReference type="Proteomes" id="UP000749646"/>
    </source>
</evidence>
<dbReference type="SUPFAM" id="SSF51735">
    <property type="entry name" value="NAD(P)-binding Rossmann-fold domains"/>
    <property type="match status" value="1"/>
</dbReference>
<protein>
    <recommendedName>
        <fullName evidence="6">UDP-glucuronate decarboxylase</fullName>
        <ecNumber evidence="6">4.1.1.35</ecNumber>
    </recommendedName>
</protein>
<evidence type="ECO:0000256" key="10">
    <source>
        <dbReference type="ARBA" id="ARBA00022968"/>
    </source>
</evidence>
<dbReference type="FunFam" id="3.40.50.720:FF:000150">
    <property type="entry name" value="UDP-glucuronic acid decarboxylase 6"/>
    <property type="match status" value="1"/>
</dbReference>
<reference evidence="20" key="1">
    <citation type="journal article" date="2020" name="Fungal Divers.">
        <title>Resolving the Mortierellaceae phylogeny through synthesis of multi-gene phylogenetics and phylogenomics.</title>
        <authorList>
            <person name="Vandepol N."/>
            <person name="Liber J."/>
            <person name="Desiro A."/>
            <person name="Na H."/>
            <person name="Kennedy M."/>
            <person name="Barry K."/>
            <person name="Grigoriev I.V."/>
            <person name="Miller A.N."/>
            <person name="O'Donnell K."/>
            <person name="Stajich J.E."/>
            <person name="Bonito G."/>
        </authorList>
    </citation>
    <scope>NUCLEOTIDE SEQUENCE</scope>
    <source>
        <strain evidence="20">MES-2147</strain>
    </source>
</reference>
<sequence length="706" mass="78943">MVVFSIKVRGSQSAEELVSVLALYLKGPSNIISLNASQLEFLTSPVQSKKSMGKERADSNSALKIRASTAKIVELDENGESLEIDDEVQEKASTQDHELKLDPSHYWIIAFNTTWSGPCRYFEAVMARCSINYERKDVHFAKIDMDMFLEGDSIAERFGISLAATTIDLPTLILFKNGKPLKRLPLKLQTKVGGEVLGKVGWDRSEGSVVSAFELAKLGTGKESTHKEDIMEHHEASVQSQTQEEEGLYSKTTSAMGTQSAPCVSTTPDTPVSTSGGETAPSTASESASETDDPSSQAKYTKNVQEEEPGSAEGGTTAVPPPTLNGEPGSQLVNMVGDKSVRSDISLRVLQQLYLPDQSNAYRKLNHEDMTLSYFHSPSFPAVRAITNHERKRILVTGGAGFVGSHLVDRLMLMGHEVIVLDNFFTGNKRNVQHWMGHPHFELIRHDVVDPFMIEVDQIYHLACPASPPHYQYNPIKTVKTSVMGTINMLGLAKRTKARFLLTSTSEVYGDPEEHPQKETYWGHVNPIGPRACYDEGKRVAETLTYSYMHQDEVDVRVARIFNTFGPRMNENDGRVVSNFIMQALRGDELTIYGDGQQTRSFQYIHDLVDGLILLMNKNYKDPVNLGNPEEYTIREFAEMIRSEINANVDIMSLPPTEDDPQRRRPDIGRAKRHLGWAPKFSVHQGIRETVQYFKNNKMEQSWYAT</sequence>
<dbReference type="AlphaFoldDB" id="A0A9P6JKD7"/>
<evidence type="ECO:0000256" key="6">
    <source>
        <dbReference type="ARBA" id="ARBA00012290"/>
    </source>
</evidence>